<feature type="signal peptide" evidence="1">
    <location>
        <begin position="1"/>
        <end position="21"/>
    </location>
</feature>
<gene>
    <name evidence="2" type="ORF">EZ437_09755</name>
</gene>
<dbReference type="EMBL" id="SJSL01000002">
    <property type="protein sequence ID" value="TCD01045.1"/>
    <property type="molecule type" value="Genomic_DNA"/>
</dbReference>
<reference evidence="2 3" key="1">
    <citation type="submission" date="2019-02" db="EMBL/GenBank/DDBJ databases">
        <title>Pedobacter sp. RP-1-14 sp. nov., isolated from Arctic soil.</title>
        <authorList>
            <person name="Dahal R.H."/>
        </authorList>
    </citation>
    <scope>NUCLEOTIDE SEQUENCE [LARGE SCALE GENOMIC DNA]</scope>
    <source>
        <strain evidence="2 3">RP-1-14</strain>
    </source>
</reference>
<evidence type="ECO:0000313" key="2">
    <source>
        <dbReference type="EMBL" id="TCD01045.1"/>
    </source>
</evidence>
<keyword evidence="1" id="KW-0732">Signal</keyword>
<protein>
    <submittedName>
        <fullName evidence="2">Uncharacterized protein</fullName>
    </submittedName>
</protein>
<evidence type="ECO:0000313" key="3">
    <source>
        <dbReference type="Proteomes" id="UP000293347"/>
    </source>
</evidence>
<organism evidence="2 3">
    <name type="scientific">Pedobacter psychroterrae</name>
    <dbReference type="NCBI Taxonomy" id="2530453"/>
    <lineage>
        <taxon>Bacteria</taxon>
        <taxon>Pseudomonadati</taxon>
        <taxon>Bacteroidota</taxon>
        <taxon>Sphingobacteriia</taxon>
        <taxon>Sphingobacteriales</taxon>
        <taxon>Sphingobacteriaceae</taxon>
        <taxon>Pedobacter</taxon>
    </lineage>
</organism>
<dbReference type="OrthoDB" id="1453426at2"/>
<feature type="chain" id="PRO_5020693260" evidence="1">
    <location>
        <begin position="22"/>
        <end position="696"/>
    </location>
</feature>
<dbReference type="RefSeq" id="WP_131595740.1">
    <property type="nucleotide sequence ID" value="NZ_SJSL01000002.1"/>
</dbReference>
<proteinExistence type="predicted"/>
<comment type="caution">
    <text evidence="2">The sequence shown here is derived from an EMBL/GenBank/DDBJ whole genome shotgun (WGS) entry which is preliminary data.</text>
</comment>
<keyword evidence="3" id="KW-1185">Reference proteome</keyword>
<name>A0A4R0NPA8_9SPHI</name>
<evidence type="ECO:0000256" key="1">
    <source>
        <dbReference type="SAM" id="SignalP"/>
    </source>
</evidence>
<sequence>MKPKFIYLLIAGLCYSSIAFAQIPVNLEKFNTGGEASVTYQQKILKIKWPVGNNSFGMVDFDLQSGKPLFKSISISKSATQKVISTDLDPAFLLSIGKRDLMSQNGWNIFFDKVPIRPYKTFNIVLKKSSAFVKTIGSRTIVTISSLTADRFSGNLEITFYNGSPLFNIAAVMATQVDATAIVYDAGLVSRANNWKNISWINTNDSLKRAAVKYSDTAQNLAVKYRTITAQGQDGSLALFPAPHQYFYPLDEAFNLKFIWHGDKYRKMINGYGIGIRQELEGDRRFVPWFNAPPNTQQRLNFFCLLSETGDADAIASVKRFTNNDSYAKLPGFKTMSSHFHNEFIMSVVLANKPIPDSPDFVKVFKKMGVDMVHLGEFHYTAHPRGPDPQRLLELKSLFEQCERLSDGQFLLMPGEEPNEFFGGHWLQIFPKPVYWIMSRKNEDPFVEDKPGYGKVYHIGDKKDMLKLLEEEKGLAWTAHARTKGSVNAPDIYNHEDFFKSDRFMGAAWKAMPADLSEPKLGKRVLDLMDDMNNWGFKKTVITEADLFTITPQNEMYAHMNVNYLMMDQLPQFKNGWQPVVDAMQKGKFFGSTGEVLMAELSINHKRSGETLSLDKDGYVDVSLKLLWTFPMNYIEVISGDGNKVYRHKIDLAKTKAFGEQLFQFKTMLKGRTWARVEAWDIAANGAFSQSFYINK</sequence>
<dbReference type="AlphaFoldDB" id="A0A4R0NPA8"/>
<accession>A0A4R0NPA8</accession>
<dbReference type="Proteomes" id="UP000293347">
    <property type="component" value="Unassembled WGS sequence"/>
</dbReference>